<dbReference type="GO" id="GO:0046872">
    <property type="term" value="F:metal ion binding"/>
    <property type="evidence" value="ECO:0007669"/>
    <property type="project" value="UniProtKB-KW"/>
</dbReference>
<evidence type="ECO:0000256" key="3">
    <source>
        <dbReference type="PROSITE-ProRule" id="PRU00125"/>
    </source>
</evidence>
<evidence type="ECO:0000256" key="2">
    <source>
        <dbReference type="ARBA" id="ARBA00022833"/>
    </source>
</evidence>
<dbReference type="PROSITE" id="PS00478">
    <property type="entry name" value="LIM_DOMAIN_1"/>
    <property type="match status" value="1"/>
</dbReference>
<dbReference type="Gene3D" id="2.10.110.10">
    <property type="entry name" value="Cysteine Rich Protein"/>
    <property type="match status" value="1"/>
</dbReference>
<comment type="caution">
    <text evidence="5">The sequence shown here is derived from an EMBL/GenBank/DDBJ whole genome shotgun (WGS) entry which is preliminary data.</text>
</comment>
<protein>
    <recommendedName>
        <fullName evidence="4">LIM zinc-binding domain-containing protein</fullName>
    </recommendedName>
</protein>
<proteinExistence type="predicted"/>
<dbReference type="PANTHER" id="PTHR24209">
    <property type="entry name" value="PROTEIN DA1-RELATED 2"/>
    <property type="match status" value="1"/>
</dbReference>
<evidence type="ECO:0000313" key="6">
    <source>
        <dbReference type="Proteomes" id="UP000015453"/>
    </source>
</evidence>
<feature type="non-terminal residue" evidence="5">
    <location>
        <position position="206"/>
    </location>
</feature>
<dbReference type="PROSITE" id="PS50023">
    <property type="entry name" value="LIM_DOMAIN_2"/>
    <property type="match status" value="1"/>
</dbReference>
<name>S8CU03_9LAMI</name>
<keyword evidence="3" id="KW-0440">LIM domain</keyword>
<evidence type="ECO:0000259" key="4">
    <source>
        <dbReference type="PROSITE" id="PS50023"/>
    </source>
</evidence>
<reference evidence="5 6" key="1">
    <citation type="journal article" date="2013" name="BMC Genomics">
        <title>The miniature genome of a carnivorous plant Genlisea aurea contains a low number of genes and short non-coding sequences.</title>
        <authorList>
            <person name="Leushkin E.V."/>
            <person name="Sutormin R.A."/>
            <person name="Nabieva E.R."/>
            <person name="Penin A.A."/>
            <person name="Kondrashov A.S."/>
            <person name="Logacheva M.D."/>
        </authorList>
    </citation>
    <scope>NUCLEOTIDE SEQUENCE [LARGE SCALE GENOMIC DNA]</scope>
</reference>
<gene>
    <name evidence="5" type="ORF">M569_06436</name>
</gene>
<accession>S8CU03</accession>
<dbReference type="GO" id="GO:0043130">
    <property type="term" value="F:ubiquitin binding"/>
    <property type="evidence" value="ECO:0007669"/>
    <property type="project" value="TreeGrafter"/>
</dbReference>
<evidence type="ECO:0000256" key="1">
    <source>
        <dbReference type="ARBA" id="ARBA00022723"/>
    </source>
</evidence>
<keyword evidence="2 3" id="KW-0862">Zinc</keyword>
<dbReference type="OrthoDB" id="25414at2759"/>
<dbReference type="InterPro" id="IPR045218">
    <property type="entry name" value="DA1-like"/>
</dbReference>
<dbReference type="CDD" id="cd09396">
    <property type="entry name" value="LIM_DA1"/>
    <property type="match status" value="1"/>
</dbReference>
<feature type="domain" description="LIM zinc-binding" evidence="4">
    <location>
        <begin position="98"/>
        <end position="158"/>
    </location>
</feature>
<dbReference type="SMART" id="SM00132">
    <property type="entry name" value="LIM"/>
    <property type="match status" value="1"/>
</dbReference>
<dbReference type="Pfam" id="PF00412">
    <property type="entry name" value="LIM"/>
    <property type="match status" value="1"/>
</dbReference>
<dbReference type="InterPro" id="IPR001781">
    <property type="entry name" value="Znf_LIM"/>
</dbReference>
<organism evidence="5 6">
    <name type="scientific">Genlisea aurea</name>
    <dbReference type="NCBI Taxonomy" id="192259"/>
    <lineage>
        <taxon>Eukaryota</taxon>
        <taxon>Viridiplantae</taxon>
        <taxon>Streptophyta</taxon>
        <taxon>Embryophyta</taxon>
        <taxon>Tracheophyta</taxon>
        <taxon>Spermatophyta</taxon>
        <taxon>Magnoliopsida</taxon>
        <taxon>eudicotyledons</taxon>
        <taxon>Gunneridae</taxon>
        <taxon>Pentapetalae</taxon>
        <taxon>asterids</taxon>
        <taxon>lamiids</taxon>
        <taxon>Lamiales</taxon>
        <taxon>Lentibulariaceae</taxon>
        <taxon>Genlisea</taxon>
    </lineage>
</organism>
<dbReference type="AlphaFoldDB" id="S8CU03"/>
<keyword evidence="1 3" id="KW-0479">Metal-binding</keyword>
<dbReference type="PANTHER" id="PTHR24209:SF7">
    <property type="entry name" value="PROTEIN DA1-RELATED 2"/>
    <property type="match status" value="1"/>
</dbReference>
<dbReference type="SUPFAM" id="SSF57716">
    <property type="entry name" value="Glucocorticoid receptor-like (DNA-binding domain)"/>
    <property type="match status" value="1"/>
</dbReference>
<dbReference type="EMBL" id="AUSU01002661">
    <property type="protein sequence ID" value="EPS68336.1"/>
    <property type="molecule type" value="Genomic_DNA"/>
</dbReference>
<keyword evidence="6" id="KW-1185">Reference proteome</keyword>
<evidence type="ECO:0000313" key="5">
    <source>
        <dbReference type="EMBL" id="EPS68336.1"/>
    </source>
</evidence>
<dbReference type="Proteomes" id="UP000015453">
    <property type="component" value="Unassembled WGS sequence"/>
</dbReference>
<sequence length="206" mass="24353">MKWLTKIFKAGAENRELGTWSQLPQSSGSPIRALDDKEMEDLDRAIELSRADDQNKSYGYRWRTDLDEDLARRLRDGLNFDPFPQSYAPRDYQPRNFRICSGCKREIGYGSYLGIMGMFYHQQCFRCRFCGRTITEREFSSSGREAYHKSCFRELNHPKCDVCREFIPLNRDGLIEYRCHPFWSQKYCPSHECDNTARCCSCERLE</sequence>